<evidence type="ECO:0000313" key="4">
    <source>
        <dbReference type="Proteomes" id="UP000053405"/>
    </source>
</evidence>
<dbReference type="OrthoDB" id="4516955at2"/>
<feature type="domain" description="Mce/MlaD" evidence="1">
    <location>
        <begin position="31"/>
        <end position="106"/>
    </location>
</feature>
<dbReference type="InterPro" id="IPR003399">
    <property type="entry name" value="Mce/MlaD"/>
</dbReference>
<dbReference type="InterPro" id="IPR005693">
    <property type="entry name" value="Mce"/>
</dbReference>
<dbReference type="GO" id="GO:0005576">
    <property type="term" value="C:extracellular region"/>
    <property type="evidence" value="ECO:0007669"/>
    <property type="project" value="TreeGrafter"/>
</dbReference>
<evidence type="ECO:0000313" key="3">
    <source>
        <dbReference type="EMBL" id="GAC56354.1"/>
    </source>
</evidence>
<dbReference type="NCBIfam" id="TIGR00996">
    <property type="entry name" value="Mtu_fam_mce"/>
    <property type="match status" value="1"/>
</dbReference>
<accession>L7L5Y6</accession>
<evidence type="ECO:0000259" key="1">
    <source>
        <dbReference type="Pfam" id="PF02470"/>
    </source>
</evidence>
<dbReference type="RefSeq" id="WP_005936398.1">
    <property type="nucleotide sequence ID" value="NZ_ATVK01000041.1"/>
</dbReference>
<dbReference type="Proteomes" id="UP000053405">
    <property type="component" value="Unassembled WGS sequence"/>
</dbReference>
<dbReference type="Pfam" id="PF11887">
    <property type="entry name" value="Mce4_CUP1"/>
    <property type="match status" value="1"/>
</dbReference>
<proteinExistence type="predicted"/>
<comment type="caution">
    <text evidence="3">The sequence shown here is derived from an EMBL/GenBank/DDBJ whole genome shotgun (WGS) entry which is preliminary data.</text>
</comment>
<dbReference type="PANTHER" id="PTHR33371:SF4">
    <property type="entry name" value="INTERMEMBRANE PHOSPHOLIPID TRANSPORT SYSTEM BINDING PROTEIN MLAD"/>
    <property type="match status" value="1"/>
</dbReference>
<feature type="domain" description="Mammalian cell entry C-terminal" evidence="2">
    <location>
        <begin position="112"/>
        <end position="289"/>
    </location>
</feature>
<evidence type="ECO:0000259" key="2">
    <source>
        <dbReference type="Pfam" id="PF11887"/>
    </source>
</evidence>
<dbReference type="STRING" id="1121927.GOHSU_04_02240"/>
<dbReference type="eggNOG" id="COG1463">
    <property type="taxonomic scope" value="Bacteria"/>
</dbReference>
<dbReference type="AlphaFoldDB" id="L7L5Y6"/>
<protein>
    <submittedName>
        <fullName evidence="3">Mce family protein</fullName>
    </submittedName>
</protein>
<organism evidence="3 4">
    <name type="scientific">Gordonia hirsuta DSM 44140 = NBRC 16056</name>
    <dbReference type="NCBI Taxonomy" id="1121927"/>
    <lineage>
        <taxon>Bacteria</taxon>
        <taxon>Bacillati</taxon>
        <taxon>Actinomycetota</taxon>
        <taxon>Actinomycetes</taxon>
        <taxon>Mycobacteriales</taxon>
        <taxon>Gordoniaceae</taxon>
        <taxon>Gordonia</taxon>
    </lineage>
</organism>
<name>L7L5Y6_9ACTN</name>
<dbReference type="InterPro" id="IPR024516">
    <property type="entry name" value="Mce_C"/>
</dbReference>
<gene>
    <name evidence="3" type="primary">mceD</name>
    <name evidence="3" type="ORF">GOHSU_04_02240</name>
</gene>
<dbReference type="EMBL" id="BANT01000004">
    <property type="protein sequence ID" value="GAC56354.1"/>
    <property type="molecule type" value="Genomic_DNA"/>
</dbReference>
<dbReference type="PANTHER" id="PTHR33371">
    <property type="entry name" value="INTERMEMBRANE PHOSPHOLIPID TRANSPORT SYSTEM BINDING PROTEIN MLAD-RELATED"/>
    <property type="match status" value="1"/>
</dbReference>
<dbReference type="InterPro" id="IPR052336">
    <property type="entry name" value="MlaD_Phospholipid_Transporter"/>
</dbReference>
<keyword evidence="4" id="KW-1185">Reference proteome</keyword>
<sequence>MTRRSWGALLLAVIVAVAAVVSFLLVPRVTTYRLTVIFPSAVGLYAGDDVRVLGIPVGHVVSVTPEPSQARVVLSVDRSQQIPDSAQAVVLTQSLVSGRFVQLTPPFTGGPALADGATIPRERTAVPVEWNQLAEQLLRVSQDLSPALDEARGPLGSAVGSLAANLDGQGASLRQTVTSLSQALSTVSQGRHDLYGMVANLQVFVSALADSDAQIVSFNNRMMSVTGILDANRDDLGAALSSLEATLGQVTGFIQENRDGMTTALRQLGEVTQTLATHRDDLAQVLHVAPTALANLNNIYQPAHNSVVSALAMSNFANPVQFVCSSIAAAEQTTAQRGAELCVKHLGPLLRLLTMDYPPIATNPTRGVGALPDQLVYSGVKPPAQQAPAQRKTVAEMLVPGVR</sequence>
<reference evidence="3 4" key="1">
    <citation type="submission" date="2012-12" db="EMBL/GenBank/DDBJ databases">
        <title>Whole genome shotgun sequence of Gordonia hirsuta NBRC 16056.</title>
        <authorList>
            <person name="Isaki-Nakamura S."/>
            <person name="Hosoyama A."/>
            <person name="Tsuchikane K."/>
            <person name="Katsumata H."/>
            <person name="Baba S."/>
            <person name="Yamazaki S."/>
            <person name="Fujita N."/>
        </authorList>
    </citation>
    <scope>NUCLEOTIDE SEQUENCE [LARGE SCALE GENOMIC DNA]</scope>
    <source>
        <strain evidence="3 4">NBRC 16056</strain>
    </source>
</reference>
<dbReference type="Pfam" id="PF02470">
    <property type="entry name" value="MlaD"/>
    <property type="match status" value="1"/>
</dbReference>